<dbReference type="OrthoDB" id="9804023at2"/>
<organism evidence="1 2">
    <name type="scientific">Capsulimonas corticalis</name>
    <dbReference type="NCBI Taxonomy" id="2219043"/>
    <lineage>
        <taxon>Bacteria</taxon>
        <taxon>Bacillati</taxon>
        <taxon>Armatimonadota</taxon>
        <taxon>Armatimonadia</taxon>
        <taxon>Capsulimonadales</taxon>
        <taxon>Capsulimonadaceae</taxon>
        <taxon>Capsulimonas</taxon>
    </lineage>
</organism>
<name>A0A402CQJ6_9BACT</name>
<accession>A0A402CQJ6</accession>
<dbReference type="InterPro" id="IPR038765">
    <property type="entry name" value="Papain-like_cys_pep_sf"/>
</dbReference>
<evidence type="ECO:0000313" key="2">
    <source>
        <dbReference type="Proteomes" id="UP000287394"/>
    </source>
</evidence>
<dbReference type="Gene3D" id="3.10.620.30">
    <property type="match status" value="1"/>
</dbReference>
<proteinExistence type="predicted"/>
<dbReference type="InterPro" id="IPR013589">
    <property type="entry name" value="Bac_transglu_N"/>
</dbReference>
<dbReference type="AlphaFoldDB" id="A0A402CQJ6"/>
<gene>
    <name evidence="1" type="ORF">CCAX7_47350</name>
</gene>
<keyword evidence="2" id="KW-1185">Reference proteome</keyword>
<evidence type="ECO:0000313" key="1">
    <source>
        <dbReference type="EMBL" id="BDI32684.1"/>
    </source>
</evidence>
<reference evidence="1 2" key="1">
    <citation type="journal article" date="2019" name="Int. J. Syst. Evol. Microbiol.">
        <title>Capsulimonas corticalis gen. nov., sp. nov., an aerobic capsulated bacterium, of a novel bacterial order, Capsulimonadales ord. nov., of the class Armatimonadia of the phylum Armatimonadetes.</title>
        <authorList>
            <person name="Li J."/>
            <person name="Kudo C."/>
            <person name="Tonouchi A."/>
        </authorList>
    </citation>
    <scope>NUCLEOTIDE SEQUENCE [LARGE SCALE GENOMIC DNA]</scope>
    <source>
        <strain evidence="1 2">AX-7</strain>
    </source>
</reference>
<dbReference type="InterPro" id="IPR002931">
    <property type="entry name" value="Transglutaminase-like"/>
</dbReference>
<dbReference type="EMBL" id="AP025739">
    <property type="protein sequence ID" value="BDI32684.1"/>
    <property type="molecule type" value="Genomic_DNA"/>
</dbReference>
<sequence length="292" mass="32771">MNLKVSHKTTFHYNAPLTGESFMEVRLRPLTQPDVQECRSYQLTVDPSAPVFQYDLPGELGHVDHFTLRNDPHDLLTLSTVSVVETYRSNPFEGLMFDAGDWEMLRDPIFRRDQAEWLFPTEIISVGPQWMIPELPTTSVFEFGQALSQHIYDRFQYVPGSTDISTPLEEFVAQGRGVCQDYAHYMLAIARSAGVPARYVSGYVFSGADPNTHGGDAMHAWVELLIPHANTWRGFDPTNNLLVGERHIKIASGRDYDDVPPTKGLLRAARGGKLPECSDLDVVVSVKEVNFG</sequence>
<protein>
    <submittedName>
        <fullName evidence="1">Transglutaminase</fullName>
    </submittedName>
</protein>
<dbReference type="Pfam" id="PF08379">
    <property type="entry name" value="Bact_transglu_N"/>
    <property type="match status" value="1"/>
</dbReference>
<dbReference type="PANTHER" id="PTHR33490">
    <property type="entry name" value="BLR5614 PROTEIN-RELATED"/>
    <property type="match status" value="1"/>
</dbReference>
<dbReference type="Pfam" id="PF01841">
    <property type="entry name" value="Transglut_core"/>
    <property type="match status" value="1"/>
</dbReference>
<dbReference type="KEGG" id="ccot:CCAX7_47350"/>
<dbReference type="PANTHER" id="PTHR33490:SF6">
    <property type="entry name" value="SLL1049 PROTEIN"/>
    <property type="match status" value="1"/>
</dbReference>
<dbReference type="RefSeq" id="WP_119319611.1">
    <property type="nucleotide sequence ID" value="NZ_AP025739.1"/>
</dbReference>
<dbReference type="SMART" id="SM00460">
    <property type="entry name" value="TGc"/>
    <property type="match status" value="1"/>
</dbReference>
<dbReference type="SUPFAM" id="SSF54001">
    <property type="entry name" value="Cysteine proteinases"/>
    <property type="match status" value="1"/>
</dbReference>
<dbReference type="Proteomes" id="UP000287394">
    <property type="component" value="Chromosome"/>
</dbReference>